<dbReference type="AlphaFoldDB" id="A0A1E5VY78"/>
<feature type="coiled-coil region" evidence="1">
    <location>
        <begin position="186"/>
        <end position="213"/>
    </location>
</feature>
<evidence type="ECO:0000256" key="2">
    <source>
        <dbReference type="SAM" id="MobiDB-lite"/>
    </source>
</evidence>
<feature type="domain" description="No apical meristem-associated C-terminal" evidence="3">
    <location>
        <begin position="87"/>
        <end position="249"/>
    </location>
</feature>
<dbReference type="EMBL" id="LWDX02026363">
    <property type="protein sequence ID" value="OEL30052.1"/>
    <property type="molecule type" value="Genomic_DNA"/>
</dbReference>
<evidence type="ECO:0000259" key="3">
    <source>
        <dbReference type="Pfam" id="PF14303"/>
    </source>
</evidence>
<dbReference type="Pfam" id="PF14303">
    <property type="entry name" value="NAM-associated"/>
    <property type="match status" value="1"/>
</dbReference>
<dbReference type="PANTHER" id="PTHR45125">
    <property type="entry name" value="F21J9.4-RELATED"/>
    <property type="match status" value="1"/>
</dbReference>
<comment type="caution">
    <text evidence="4">The sequence shown here is derived from an EMBL/GenBank/DDBJ whole genome shotgun (WGS) entry which is preliminary data.</text>
</comment>
<evidence type="ECO:0000256" key="1">
    <source>
        <dbReference type="SAM" id="Coils"/>
    </source>
</evidence>
<accession>A0A1E5VY78</accession>
<dbReference type="PANTHER" id="PTHR45125:SF3">
    <property type="entry name" value="NO-APICAL-MERISTEM-ASSOCIATED CARBOXY-TERMINAL DOMAIN PROTEIN"/>
    <property type="match status" value="1"/>
</dbReference>
<proteinExistence type="predicted"/>
<evidence type="ECO:0000313" key="5">
    <source>
        <dbReference type="Proteomes" id="UP000095767"/>
    </source>
</evidence>
<dbReference type="Proteomes" id="UP000095767">
    <property type="component" value="Unassembled WGS sequence"/>
</dbReference>
<evidence type="ECO:0000313" key="4">
    <source>
        <dbReference type="EMBL" id="OEL30052.1"/>
    </source>
</evidence>
<dbReference type="OrthoDB" id="2507178at2759"/>
<keyword evidence="1" id="KW-0175">Coiled coil</keyword>
<organism evidence="4 5">
    <name type="scientific">Dichanthelium oligosanthes</name>
    <dbReference type="NCBI Taxonomy" id="888268"/>
    <lineage>
        <taxon>Eukaryota</taxon>
        <taxon>Viridiplantae</taxon>
        <taxon>Streptophyta</taxon>
        <taxon>Embryophyta</taxon>
        <taxon>Tracheophyta</taxon>
        <taxon>Spermatophyta</taxon>
        <taxon>Magnoliopsida</taxon>
        <taxon>Liliopsida</taxon>
        <taxon>Poales</taxon>
        <taxon>Poaceae</taxon>
        <taxon>PACMAD clade</taxon>
        <taxon>Panicoideae</taxon>
        <taxon>Panicodae</taxon>
        <taxon>Paniceae</taxon>
        <taxon>Dichantheliinae</taxon>
        <taxon>Dichanthelium</taxon>
    </lineage>
</organism>
<feature type="non-terminal residue" evidence="4">
    <location>
        <position position="1"/>
    </location>
</feature>
<sequence>LISFFAATGQRKESFWTRIHASYHKKKASGHPTRTQKSLSGRWDFIKDQVSKFAGHLHLVRLEHRSGEGPDDEIAEAIRRYNDLEKRPFAVPHCWALLKDEPKWWELENAKAGTAACEEQPHADDVSGSNEVASRAQKRPMGRDSAKESRKRASSSSCSQSDEYVSKMSDMCLQRTIFWSEANGEMNQRLDTLVELEREKTEIQRNKVASLQKQVMLEESREEERILAMNLDTLNPLLHGVIERKQKAIYAHYCRDE</sequence>
<feature type="region of interest" description="Disordered" evidence="2">
    <location>
        <begin position="115"/>
        <end position="161"/>
    </location>
</feature>
<reference evidence="4 5" key="1">
    <citation type="submission" date="2016-09" db="EMBL/GenBank/DDBJ databases">
        <title>The draft genome of Dichanthelium oligosanthes: A C3 panicoid grass species.</title>
        <authorList>
            <person name="Studer A.J."/>
            <person name="Schnable J.C."/>
            <person name="Brutnell T.P."/>
        </authorList>
    </citation>
    <scope>NUCLEOTIDE SEQUENCE [LARGE SCALE GENOMIC DNA]</scope>
    <source>
        <strain evidence="5">cv. Kellogg 1175</strain>
        <tissue evidence="4">Leaf</tissue>
    </source>
</reference>
<protein>
    <recommendedName>
        <fullName evidence="3">No apical meristem-associated C-terminal domain-containing protein</fullName>
    </recommendedName>
</protein>
<dbReference type="InterPro" id="IPR029466">
    <property type="entry name" value="NAM-associated_C"/>
</dbReference>
<gene>
    <name evidence="4" type="ORF">BAE44_0008929</name>
</gene>
<name>A0A1E5VY78_9POAL</name>
<keyword evidence="5" id="KW-1185">Reference proteome</keyword>
<dbReference type="STRING" id="888268.A0A1E5VY78"/>